<organism evidence="1">
    <name type="scientific">uncultured bacterium AR_412</name>
    <dbReference type="NCBI Taxonomy" id="1630013"/>
    <lineage>
        <taxon>Bacteria</taxon>
        <taxon>environmental samples</taxon>
    </lineage>
</organism>
<dbReference type="AlphaFoldDB" id="A0A0E3M3E7"/>
<accession>A0A0E3M3E7</accession>
<reference evidence="1" key="1">
    <citation type="journal article" date="2015" name="Proc. Natl. Acad. Sci. U.S.A.">
        <title>Multiplexed metagenome mining using short DNA sequence tags facilitates targeted discovery of epoxyketone proteasome inhibitors.</title>
        <authorList>
            <person name="Owen J.G."/>
            <person name="Charlop-Powers Z."/>
            <person name="Smith A.G."/>
            <person name="Ternei M.A."/>
            <person name="Calle P.Y."/>
            <person name="Reddy B.V."/>
            <person name="Montiel D."/>
            <person name="Brady S.F."/>
        </authorList>
    </citation>
    <scope>NUCLEOTIDE SEQUENCE</scope>
</reference>
<name>A0A0E3M3E7_9BACT</name>
<sequence length="276" mass="30187">MTLTRSYEAGEYRPEYGILMLRDASSDGTEGWFTRSELTEHATAAEPGGTISRAGYGWLQAAAGEGPVTVRLEMHDCRPEPDVDSWDDVVETPYNSSTGAVGLTVVTGAHMATHLMLDGSGFYRARMARKDATWRLQFWLAPVEPPRWLRRSSPAVLSGETAAPDSTSGIRRYTSFASDLVSLAAWLGPNTKVSMASLAERLLAPEEAIRTTLQYAVEMELLEVTGELGLTVLPRLYPEPPRPFSHPAIPPLNPETAEQRFPICGMATFIPATDES</sequence>
<evidence type="ECO:0000313" key="1">
    <source>
        <dbReference type="EMBL" id="AKA59443.1"/>
    </source>
</evidence>
<proteinExistence type="predicted"/>
<protein>
    <submittedName>
        <fullName evidence="1">Uncharacterized protein</fullName>
    </submittedName>
</protein>
<dbReference type="EMBL" id="KP830093">
    <property type="protein sequence ID" value="AKA59443.1"/>
    <property type="molecule type" value="Genomic_DNA"/>
</dbReference>